<feature type="region of interest" description="Disordered" evidence="1">
    <location>
        <begin position="1"/>
        <end position="25"/>
    </location>
</feature>
<dbReference type="EMBL" id="JAIBOA010000017">
    <property type="protein sequence ID" value="MBW8485680.1"/>
    <property type="molecule type" value="Genomic_DNA"/>
</dbReference>
<sequence>MAQPEHPADVTTADTARTAHGSDPLPEAWEVADVPAASSAIRRNPLRTDADLG</sequence>
<accession>A0ABS7FZW1</accession>
<keyword evidence="3" id="KW-1185">Reference proteome</keyword>
<comment type="caution">
    <text evidence="2">The sequence shown here is derived from an EMBL/GenBank/DDBJ whole genome shotgun (WGS) entry which is preliminary data.</text>
</comment>
<organism evidence="2 3">
    <name type="scientific">Actinomadura parmotrematis</name>
    <dbReference type="NCBI Taxonomy" id="2864039"/>
    <lineage>
        <taxon>Bacteria</taxon>
        <taxon>Bacillati</taxon>
        <taxon>Actinomycetota</taxon>
        <taxon>Actinomycetes</taxon>
        <taxon>Streptosporangiales</taxon>
        <taxon>Thermomonosporaceae</taxon>
        <taxon>Actinomadura</taxon>
    </lineage>
</organism>
<dbReference type="Proteomes" id="UP000774570">
    <property type="component" value="Unassembled WGS sequence"/>
</dbReference>
<reference evidence="2 3" key="1">
    <citation type="submission" date="2021-07" db="EMBL/GenBank/DDBJ databases">
        <title>Actinomadura sp. PM05-2 isolated from lichen.</title>
        <authorList>
            <person name="Somphong A."/>
            <person name="Phongsopitanun W."/>
            <person name="Tanasupawat S."/>
            <person name="Peongsungnone V."/>
        </authorList>
    </citation>
    <scope>NUCLEOTIDE SEQUENCE [LARGE SCALE GENOMIC DNA]</scope>
    <source>
        <strain evidence="2 3">PM05-2</strain>
    </source>
</reference>
<evidence type="ECO:0000313" key="3">
    <source>
        <dbReference type="Proteomes" id="UP000774570"/>
    </source>
</evidence>
<evidence type="ECO:0000313" key="2">
    <source>
        <dbReference type="EMBL" id="MBW8485680.1"/>
    </source>
</evidence>
<feature type="compositionally biased region" description="Low complexity" evidence="1">
    <location>
        <begin position="9"/>
        <end position="19"/>
    </location>
</feature>
<evidence type="ECO:0000256" key="1">
    <source>
        <dbReference type="SAM" id="MobiDB-lite"/>
    </source>
</evidence>
<proteinExistence type="predicted"/>
<name>A0ABS7FZW1_9ACTN</name>
<dbReference type="RefSeq" id="WP_220168909.1">
    <property type="nucleotide sequence ID" value="NZ_JAIBOA010000017.1"/>
</dbReference>
<gene>
    <name evidence="2" type="ORF">K1Y72_25085</name>
</gene>
<protein>
    <submittedName>
        <fullName evidence="2">Uncharacterized protein</fullName>
    </submittedName>
</protein>